<keyword evidence="3" id="KW-1185">Reference proteome</keyword>
<organism evidence="2 3">
    <name type="scientific">Pseudonocardia hispaniensis</name>
    <dbReference type="NCBI Taxonomy" id="904933"/>
    <lineage>
        <taxon>Bacteria</taxon>
        <taxon>Bacillati</taxon>
        <taxon>Actinomycetota</taxon>
        <taxon>Actinomycetes</taxon>
        <taxon>Pseudonocardiales</taxon>
        <taxon>Pseudonocardiaceae</taxon>
        <taxon>Pseudonocardia</taxon>
    </lineage>
</organism>
<name>A0ABW1J0T2_9PSEU</name>
<proteinExistence type="predicted"/>
<sequence length="129" mass="13331">MSSLTPTEQTPPQRAASDVVAIVAERLGRDQVFGPPIEKNGTTVVPVARVRAGGGIGGRRVSHLAGSSGAGVVARPVGAFSIGADGTVSWHPAVDVNKIILGGQVLVGLVAVAATRRRLRRRRRHDATS</sequence>
<dbReference type="RefSeq" id="WP_379584129.1">
    <property type="nucleotide sequence ID" value="NZ_JBHSQW010000015.1"/>
</dbReference>
<keyword evidence="1" id="KW-1133">Transmembrane helix</keyword>
<evidence type="ECO:0000313" key="2">
    <source>
        <dbReference type="EMBL" id="MFC5994089.1"/>
    </source>
</evidence>
<keyword evidence="1" id="KW-0472">Membrane</keyword>
<protein>
    <recommendedName>
        <fullName evidence="4">Sporulation protein YtfJ</fullName>
    </recommendedName>
</protein>
<evidence type="ECO:0000256" key="1">
    <source>
        <dbReference type="SAM" id="Phobius"/>
    </source>
</evidence>
<accession>A0ABW1J0T2</accession>
<keyword evidence="1" id="KW-0812">Transmembrane</keyword>
<dbReference type="Proteomes" id="UP001596302">
    <property type="component" value="Unassembled WGS sequence"/>
</dbReference>
<comment type="caution">
    <text evidence="2">The sequence shown here is derived from an EMBL/GenBank/DDBJ whole genome shotgun (WGS) entry which is preliminary data.</text>
</comment>
<gene>
    <name evidence="2" type="ORF">ACFQE5_07675</name>
</gene>
<reference evidence="3" key="1">
    <citation type="journal article" date="2019" name="Int. J. Syst. Evol. Microbiol.">
        <title>The Global Catalogue of Microorganisms (GCM) 10K type strain sequencing project: providing services to taxonomists for standard genome sequencing and annotation.</title>
        <authorList>
            <consortium name="The Broad Institute Genomics Platform"/>
            <consortium name="The Broad Institute Genome Sequencing Center for Infectious Disease"/>
            <person name="Wu L."/>
            <person name="Ma J."/>
        </authorList>
    </citation>
    <scope>NUCLEOTIDE SEQUENCE [LARGE SCALE GENOMIC DNA]</scope>
    <source>
        <strain evidence="3">CCM 8391</strain>
    </source>
</reference>
<dbReference type="EMBL" id="JBHSQW010000015">
    <property type="protein sequence ID" value="MFC5994089.1"/>
    <property type="molecule type" value="Genomic_DNA"/>
</dbReference>
<evidence type="ECO:0008006" key="4">
    <source>
        <dbReference type="Google" id="ProtNLM"/>
    </source>
</evidence>
<feature type="transmembrane region" description="Helical" evidence="1">
    <location>
        <begin position="99"/>
        <end position="115"/>
    </location>
</feature>
<evidence type="ECO:0000313" key="3">
    <source>
        <dbReference type="Proteomes" id="UP001596302"/>
    </source>
</evidence>